<evidence type="ECO:0000313" key="2">
    <source>
        <dbReference type="Proteomes" id="UP000649179"/>
    </source>
</evidence>
<name>A0A917BK44_9ACTN</name>
<dbReference type="GO" id="GO:0003824">
    <property type="term" value="F:catalytic activity"/>
    <property type="evidence" value="ECO:0007669"/>
    <property type="project" value="InterPro"/>
</dbReference>
<proteinExistence type="predicted"/>
<evidence type="ECO:0008006" key="3">
    <source>
        <dbReference type="Google" id="ProtNLM"/>
    </source>
</evidence>
<gene>
    <name evidence="1" type="ORF">GCM10011519_20310</name>
</gene>
<reference evidence="1" key="1">
    <citation type="journal article" date="2014" name="Int. J. Syst. Evol. Microbiol.">
        <title>Complete genome sequence of Corynebacterium casei LMG S-19264T (=DSM 44701T), isolated from a smear-ripened cheese.</title>
        <authorList>
            <consortium name="US DOE Joint Genome Institute (JGI-PGF)"/>
            <person name="Walter F."/>
            <person name="Albersmeier A."/>
            <person name="Kalinowski J."/>
            <person name="Ruckert C."/>
        </authorList>
    </citation>
    <scope>NUCLEOTIDE SEQUENCE</scope>
    <source>
        <strain evidence="1">CGMCC 1.16067</strain>
    </source>
</reference>
<dbReference type="InterPro" id="IPR011257">
    <property type="entry name" value="DNA_glycosylase"/>
</dbReference>
<keyword evidence="2" id="KW-1185">Reference proteome</keyword>
<protein>
    <recommendedName>
        <fullName evidence="3">Endonuclease</fullName>
    </recommendedName>
</protein>
<organism evidence="1 2">
    <name type="scientific">Marmoricola endophyticus</name>
    <dbReference type="NCBI Taxonomy" id="2040280"/>
    <lineage>
        <taxon>Bacteria</taxon>
        <taxon>Bacillati</taxon>
        <taxon>Actinomycetota</taxon>
        <taxon>Actinomycetes</taxon>
        <taxon>Propionibacteriales</taxon>
        <taxon>Nocardioidaceae</taxon>
        <taxon>Marmoricola</taxon>
    </lineage>
</organism>
<dbReference type="AlphaFoldDB" id="A0A917BK44"/>
<comment type="caution">
    <text evidence="1">The sequence shown here is derived from an EMBL/GenBank/DDBJ whole genome shotgun (WGS) entry which is preliminary data.</text>
</comment>
<dbReference type="SUPFAM" id="SSF48150">
    <property type="entry name" value="DNA-glycosylase"/>
    <property type="match status" value="1"/>
</dbReference>
<reference evidence="1" key="2">
    <citation type="submission" date="2020-09" db="EMBL/GenBank/DDBJ databases">
        <authorList>
            <person name="Sun Q."/>
            <person name="Zhou Y."/>
        </authorList>
    </citation>
    <scope>NUCLEOTIDE SEQUENCE</scope>
    <source>
        <strain evidence="1">CGMCC 1.16067</strain>
    </source>
</reference>
<sequence length="196" mass="21601">MRELLAGHPRSYAEQGGITLRDKPSPLFRLLVLCLLASAPIGADLAAAASHELSRAGWRTARRLAESSWQERVDALGRAHYRRYDESTATELAKAADHVLRAHRGDLRRIRPERPDDVPRLRGALTEVPRIGPVGADIFCREAQAVWPALRPWFDDRALAAARGLDLPDDPAALAALAPRGAAHRLAHALEEAERR</sequence>
<dbReference type="EMBL" id="BMKQ01000001">
    <property type="protein sequence ID" value="GGF46298.1"/>
    <property type="molecule type" value="Genomic_DNA"/>
</dbReference>
<dbReference type="GO" id="GO:0006281">
    <property type="term" value="P:DNA repair"/>
    <property type="evidence" value="ECO:0007669"/>
    <property type="project" value="InterPro"/>
</dbReference>
<accession>A0A917BK44</accession>
<evidence type="ECO:0000313" key="1">
    <source>
        <dbReference type="EMBL" id="GGF46298.1"/>
    </source>
</evidence>
<dbReference type="Proteomes" id="UP000649179">
    <property type="component" value="Unassembled WGS sequence"/>
</dbReference>